<sequence>MQAASARRRAVHISGSMLCGRAVIIHHHWDGYIRCTRIHEPNKTPAQTPTMRSHQRITILLFNYDLNATFSIDQLCVLSHEWRCDRMNCVLALLTSPLNFTAVVPNFGSRVKLECQR</sequence>
<gene>
    <name evidence="1" type="ORF">Zmor_005671</name>
</gene>
<organism evidence="1 2">
    <name type="scientific">Zophobas morio</name>
    <dbReference type="NCBI Taxonomy" id="2755281"/>
    <lineage>
        <taxon>Eukaryota</taxon>
        <taxon>Metazoa</taxon>
        <taxon>Ecdysozoa</taxon>
        <taxon>Arthropoda</taxon>
        <taxon>Hexapoda</taxon>
        <taxon>Insecta</taxon>
        <taxon>Pterygota</taxon>
        <taxon>Neoptera</taxon>
        <taxon>Endopterygota</taxon>
        <taxon>Coleoptera</taxon>
        <taxon>Polyphaga</taxon>
        <taxon>Cucujiformia</taxon>
        <taxon>Tenebrionidae</taxon>
        <taxon>Zophobas</taxon>
    </lineage>
</organism>
<comment type="caution">
    <text evidence="1">The sequence shown here is derived from an EMBL/GenBank/DDBJ whole genome shotgun (WGS) entry which is preliminary data.</text>
</comment>
<dbReference type="Proteomes" id="UP001168821">
    <property type="component" value="Unassembled WGS sequence"/>
</dbReference>
<protein>
    <submittedName>
        <fullName evidence="1">Uncharacterized protein</fullName>
    </submittedName>
</protein>
<evidence type="ECO:0000313" key="2">
    <source>
        <dbReference type="Proteomes" id="UP001168821"/>
    </source>
</evidence>
<name>A0AA38MMR3_9CUCU</name>
<accession>A0AA38MMR3</accession>
<evidence type="ECO:0000313" key="1">
    <source>
        <dbReference type="EMBL" id="KAJ3661267.1"/>
    </source>
</evidence>
<reference evidence="1" key="1">
    <citation type="journal article" date="2023" name="G3 (Bethesda)">
        <title>Whole genome assemblies of Zophobas morio and Tenebrio molitor.</title>
        <authorList>
            <person name="Kaur S."/>
            <person name="Stinson S.A."/>
            <person name="diCenzo G.C."/>
        </authorList>
    </citation>
    <scope>NUCLEOTIDE SEQUENCE</scope>
    <source>
        <strain evidence="1">QUZm001</strain>
    </source>
</reference>
<proteinExistence type="predicted"/>
<keyword evidence="2" id="KW-1185">Reference proteome</keyword>
<dbReference type="AlphaFoldDB" id="A0AA38MMR3"/>
<dbReference type="EMBL" id="JALNTZ010000002">
    <property type="protein sequence ID" value="KAJ3661267.1"/>
    <property type="molecule type" value="Genomic_DNA"/>
</dbReference>